<gene>
    <name evidence="4" type="ORF">MSj_00896</name>
</gene>
<dbReference type="PROSITE" id="PS50222">
    <property type="entry name" value="EF_HAND_2"/>
    <property type="match status" value="1"/>
</dbReference>
<feature type="region of interest" description="Disordered" evidence="1">
    <location>
        <begin position="538"/>
        <end position="576"/>
    </location>
</feature>
<dbReference type="InterPro" id="IPR018247">
    <property type="entry name" value="EF_Hand_1_Ca_BS"/>
</dbReference>
<feature type="compositionally biased region" description="Pro residues" evidence="1">
    <location>
        <begin position="565"/>
        <end position="576"/>
    </location>
</feature>
<keyword evidence="2" id="KW-0472">Membrane</keyword>
<dbReference type="AlphaFoldDB" id="A0A2Z6UGM9"/>
<reference evidence="4 5" key="1">
    <citation type="journal article" date="2018" name="Front. Microbiol.">
        <title>Adaptation of the Freshwater Bloom-Forming Cyanobacterium Microcystis aeruginosa to Brackish Water Is Driven by Recent Horizontal Transfer of Sucrose Genes.</title>
        <authorList>
            <person name="Tanabe Y."/>
            <person name="Hodoki Y."/>
            <person name="Sano T."/>
            <person name="Tada K."/>
            <person name="Watanabe M.M."/>
        </authorList>
    </citation>
    <scope>NUCLEOTIDE SEQUENCE [LARGE SCALE GENOMIC DNA]</scope>
    <source>
        <strain evidence="4 5">Sj</strain>
    </source>
</reference>
<protein>
    <recommendedName>
        <fullName evidence="3">EF-hand domain-containing protein</fullName>
    </recommendedName>
</protein>
<comment type="caution">
    <text evidence="4">The sequence shown here is derived from an EMBL/GenBank/DDBJ whole genome shotgun (WGS) entry which is preliminary data.</text>
</comment>
<dbReference type="InterPro" id="IPR002048">
    <property type="entry name" value="EF_hand_dom"/>
</dbReference>
<organism evidence="4 5">
    <name type="scientific">Microcystis aeruginosa Sj</name>
    <dbReference type="NCBI Taxonomy" id="1979544"/>
    <lineage>
        <taxon>Bacteria</taxon>
        <taxon>Bacillati</taxon>
        <taxon>Cyanobacteriota</taxon>
        <taxon>Cyanophyceae</taxon>
        <taxon>Oscillatoriophycideae</taxon>
        <taxon>Chroococcales</taxon>
        <taxon>Microcystaceae</taxon>
        <taxon>Microcystis</taxon>
    </lineage>
</organism>
<evidence type="ECO:0000259" key="3">
    <source>
        <dbReference type="PROSITE" id="PS50222"/>
    </source>
</evidence>
<dbReference type="RefSeq" id="WP_253256827.1">
    <property type="nucleotide sequence ID" value="NZ_BDSG01000015.1"/>
</dbReference>
<accession>A0A2Z6UGM9</accession>
<proteinExistence type="predicted"/>
<keyword evidence="2" id="KW-0812">Transmembrane</keyword>
<dbReference type="InterPro" id="IPR011992">
    <property type="entry name" value="EF-hand-dom_pair"/>
</dbReference>
<name>A0A2Z6UGM9_MICAE</name>
<dbReference type="Gene3D" id="1.10.238.10">
    <property type="entry name" value="EF-hand"/>
    <property type="match status" value="1"/>
</dbReference>
<dbReference type="SUPFAM" id="SSF47473">
    <property type="entry name" value="EF-hand"/>
    <property type="match status" value="1"/>
</dbReference>
<dbReference type="CDD" id="cd00051">
    <property type="entry name" value="EFh"/>
    <property type="match status" value="1"/>
</dbReference>
<evidence type="ECO:0000256" key="1">
    <source>
        <dbReference type="SAM" id="MobiDB-lite"/>
    </source>
</evidence>
<dbReference type="Pfam" id="PF13202">
    <property type="entry name" value="EF-hand_5"/>
    <property type="match status" value="1"/>
</dbReference>
<evidence type="ECO:0000256" key="2">
    <source>
        <dbReference type="SAM" id="Phobius"/>
    </source>
</evidence>
<feature type="transmembrane region" description="Helical" evidence="2">
    <location>
        <begin position="21"/>
        <end position="40"/>
    </location>
</feature>
<dbReference type="GO" id="GO:0005509">
    <property type="term" value="F:calcium ion binding"/>
    <property type="evidence" value="ECO:0007669"/>
    <property type="project" value="InterPro"/>
</dbReference>
<dbReference type="PROSITE" id="PS00018">
    <property type="entry name" value="EF_HAND_1"/>
    <property type="match status" value="1"/>
</dbReference>
<evidence type="ECO:0000313" key="5">
    <source>
        <dbReference type="Proteomes" id="UP000248272"/>
    </source>
</evidence>
<feature type="domain" description="EF-hand" evidence="3">
    <location>
        <begin position="149"/>
        <end position="184"/>
    </location>
</feature>
<evidence type="ECO:0000313" key="4">
    <source>
        <dbReference type="EMBL" id="GBL09417.1"/>
    </source>
</evidence>
<sequence>MKNRLYLHLMANREKGFALPLALLIGLILMGTGITVMMRVQGNQSKVIAQKVQADSLRSSEAGVARVQDLLNSVRVMATVDSNCDSGDCWERAEVVTNLSPNLQRDLKELDIATTCADPSRNNEIENKILAPTEEQRAVNPGLSDLASREWFQLEDIFRVYDHDRDGFITREEWSGTDEVFDAIDINRDDKISPDEINDNRYYRVVGYNFTPSSDPNILGWGVLTLEGRSRTSAETDLTNTDIDRDSGDNAASRNRVVVTIPIFPSRPLAFTRTTVPALWIREGAMVSGEDSADFQGDVVNLECDINRNDIKQPTPALNPPYKAQFIDNTIVPFPNLPEPPNDLRDEQQDVILDSSETFPRTDEGGAITDTYSTRTINGESVQVYEYIVNNINLGVSDKITITPGQRVVFYVKGNIDGAIEHDCSSVSPPTVCKPGNLQIYANNELASTAPQICLKGDQRLEAFIFAPDYSLDKTGTGTFIGAAWGKNWGKIPGCASPDDADNAVAVTQGVEWTELITNLKPDDSDLDEAARYLPQLGKTANWCEEPVPEEGDTPTEPSKCVPTFPTPSPSPSPSP</sequence>
<dbReference type="EMBL" id="BDSG01000015">
    <property type="protein sequence ID" value="GBL09417.1"/>
    <property type="molecule type" value="Genomic_DNA"/>
</dbReference>
<dbReference type="Proteomes" id="UP000248272">
    <property type="component" value="Unassembled WGS sequence"/>
</dbReference>
<keyword evidence="2" id="KW-1133">Transmembrane helix</keyword>